<dbReference type="Gene3D" id="3.60.21.10">
    <property type="match status" value="1"/>
</dbReference>
<organism>
    <name type="scientific">Ixodes scapularis</name>
    <name type="common">Black-legged tick</name>
    <name type="synonym">Deer tick</name>
    <dbReference type="NCBI Taxonomy" id="6945"/>
    <lineage>
        <taxon>Eukaryota</taxon>
        <taxon>Metazoa</taxon>
        <taxon>Ecdysozoa</taxon>
        <taxon>Arthropoda</taxon>
        <taxon>Chelicerata</taxon>
        <taxon>Arachnida</taxon>
        <taxon>Acari</taxon>
        <taxon>Parasitiformes</taxon>
        <taxon>Ixodida</taxon>
        <taxon>Ixodoidea</taxon>
        <taxon>Ixodidae</taxon>
        <taxon>Ixodinae</taxon>
        <taxon>Ixodes</taxon>
    </lineage>
</organism>
<dbReference type="VEuPathDB" id="VectorBase:ISCP_028169"/>
<protein>
    <submittedName>
        <fullName evidence="2 3">Secreted protein, putative</fullName>
        <ecNumber evidence="2">3.6.1.45</ecNumber>
    </submittedName>
</protein>
<dbReference type="EC" id="3.6.1.45" evidence="2"/>
<dbReference type="GO" id="GO:0008768">
    <property type="term" value="F:UDP-sugar diphosphatase activity"/>
    <property type="evidence" value="ECO:0007669"/>
    <property type="project" value="UniProtKB-EC"/>
</dbReference>
<dbReference type="InterPro" id="IPR029052">
    <property type="entry name" value="Metallo-depent_PP-like"/>
</dbReference>
<reference evidence="3" key="2">
    <citation type="submission" date="2020-05" db="UniProtKB">
        <authorList>
            <consortium name="EnsemblMetazoa"/>
        </authorList>
    </citation>
    <scope>IDENTIFICATION</scope>
    <source>
        <strain evidence="3">wikel</strain>
    </source>
</reference>
<dbReference type="GO" id="GO:0016788">
    <property type="term" value="F:hydrolase activity, acting on ester bonds"/>
    <property type="evidence" value="ECO:0007669"/>
    <property type="project" value="InterPro"/>
</dbReference>
<dbReference type="SUPFAM" id="SSF56300">
    <property type="entry name" value="Metallo-dependent phosphatases"/>
    <property type="match status" value="1"/>
</dbReference>
<keyword evidence="4" id="KW-1185">Reference proteome</keyword>
<keyword evidence="1" id="KW-0732">Signal</keyword>
<dbReference type="OrthoDB" id="7722975at2759"/>
<dbReference type="EnsemblMetazoa" id="ISCW023850-RA">
    <property type="protein sequence ID" value="ISCW023850-PA"/>
    <property type="gene ID" value="ISCW023850"/>
</dbReference>
<dbReference type="GO" id="GO:0046872">
    <property type="term" value="F:metal ion binding"/>
    <property type="evidence" value="ECO:0007669"/>
    <property type="project" value="InterPro"/>
</dbReference>
<name>B7QML0_IXOSC</name>
<dbReference type="PROSITE" id="PS00785">
    <property type="entry name" value="5_NUCLEOTIDASE_1"/>
    <property type="match status" value="1"/>
</dbReference>
<dbReference type="VEuPathDB" id="VectorBase:ISCW023850"/>
<dbReference type="InterPro" id="IPR006146">
    <property type="entry name" value="5'-Nucleotdase_CS"/>
</dbReference>
<dbReference type="InParanoid" id="B7QML0"/>
<dbReference type="VEuPathDB" id="VectorBase:ISCI023850"/>
<dbReference type="EMBL" id="ABJB010608019">
    <property type="status" value="NOT_ANNOTATED_CDS"/>
    <property type="molecule type" value="Genomic_DNA"/>
</dbReference>
<dbReference type="HOGENOM" id="CLU_2645069_0_0_1"/>
<dbReference type="EMBL" id="DS972020">
    <property type="protein sequence ID" value="EEC20082.1"/>
    <property type="molecule type" value="Genomic_DNA"/>
</dbReference>
<evidence type="ECO:0000313" key="4">
    <source>
        <dbReference type="Proteomes" id="UP000001555"/>
    </source>
</evidence>
<dbReference type="PaxDb" id="6945-B7QML0"/>
<keyword evidence="2" id="KW-0378">Hydrolase</keyword>
<evidence type="ECO:0000256" key="1">
    <source>
        <dbReference type="SAM" id="SignalP"/>
    </source>
</evidence>
<feature type="signal peptide" evidence="1">
    <location>
        <begin position="1"/>
        <end position="25"/>
    </location>
</feature>
<feature type="chain" id="PRO_5010827106" evidence="1">
    <location>
        <begin position="26"/>
        <end position="76"/>
    </location>
</feature>
<evidence type="ECO:0000313" key="3">
    <source>
        <dbReference type="EnsemblMetazoa" id="ISCW023850-PA"/>
    </source>
</evidence>
<dbReference type="AlphaFoldDB" id="B7QML0"/>
<sequence length="76" mass="8299">MSSWCGRIMGFCFAVFLALWGAALSKSDEGFNITVLHTNDIHSHFLQSNKRGGSCTEKDLNKSACYGGVARIITKV</sequence>
<reference evidence="2 4" key="1">
    <citation type="submission" date="2008-03" db="EMBL/GenBank/DDBJ databases">
        <title>Annotation of Ixodes scapularis.</title>
        <authorList>
            <consortium name="Ixodes scapularis Genome Project Consortium"/>
            <person name="Caler E."/>
            <person name="Hannick L.I."/>
            <person name="Bidwell S."/>
            <person name="Joardar V."/>
            <person name="Thiagarajan M."/>
            <person name="Amedeo P."/>
            <person name="Galinsky K.J."/>
            <person name="Schobel S."/>
            <person name="Inman J."/>
            <person name="Hostetler J."/>
            <person name="Miller J."/>
            <person name="Hammond M."/>
            <person name="Megy K."/>
            <person name="Lawson D."/>
            <person name="Kodira C."/>
            <person name="Sutton G."/>
            <person name="Meyer J."/>
            <person name="Hill C.A."/>
            <person name="Birren B."/>
            <person name="Nene V."/>
            <person name="Collins F."/>
            <person name="Alarcon-Chaidez F."/>
            <person name="Wikel S."/>
            <person name="Strausberg R."/>
        </authorList>
    </citation>
    <scope>NUCLEOTIDE SEQUENCE [LARGE SCALE GENOMIC DNA]</scope>
    <source>
        <strain evidence="4">Wikel</strain>
        <strain evidence="2">Wikel colony</strain>
    </source>
</reference>
<proteinExistence type="predicted"/>
<dbReference type="Proteomes" id="UP000001555">
    <property type="component" value="Unassembled WGS sequence"/>
</dbReference>
<gene>
    <name evidence="2" type="ORF">IscW_ISCW023850</name>
</gene>
<evidence type="ECO:0000313" key="2">
    <source>
        <dbReference type="EMBL" id="EEC20082.1"/>
    </source>
</evidence>
<dbReference type="GO" id="GO:0000166">
    <property type="term" value="F:nucleotide binding"/>
    <property type="evidence" value="ECO:0007669"/>
    <property type="project" value="InterPro"/>
</dbReference>
<accession>B7QML0</accession>